<dbReference type="PROSITE" id="PS51667">
    <property type="entry name" value="WRC"/>
    <property type="match status" value="1"/>
</dbReference>
<evidence type="ECO:0000256" key="1">
    <source>
        <dbReference type="ARBA" id="ARBA00023242"/>
    </source>
</evidence>
<dbReference type="AlphaFoldDB" id="A0ABD1H219"/>
<accession>A0ABD1H219</accession>
<keyword evidence="6" id="KW-1185">Reference proteome</keyword>
<dbReference type="InterPro" id="IPR014977">
    <property type="entry name" value="WRC_dom"/>
</dbReference>
<dbReference type="Proteomes" id="UP001567538">
    <property type="component" value="Unassembled WGS sequence"/>
</dbReference>
<evidence type="ECO:0000256" key="3">
    <source>
        <dbReference type="SAM" id="MobiDB-lite"/>
    </source>
</evidence>
<feature type="region of interest" description="Disordered" evidence="3">
    <location>
        <begin position="104"/>
        <end position="131"/>
    </location>
</feature>
<evidence type="ECO:0000259" key="4">
    <source>
        <dbReference type="PROSITE" id="PS51667"/>
    </source>
</evidence>
<sequence length="208" mass="23677">MRIRKRFSPTPPLSDLRLPPCDPPNDIWAFLKTEEKMKQKEFGDDDRMNTNNDIRKIVSICHGEEDSNTNMQPPSSSLQGRCCVESYKLVPLKKRKGVFERNPSEEGAAAKMKSKTNKKYGDVRKEKGKSKRGNVIMEGSRCSRVNGRGWRCCQATLVGYSLCEHHLGKGRLRTKKPNHHQNLLTNNNKSRKVGVVKARSISSLLRQI</sequence>
<evidence type="ECO:0000256" key="2">
    <source>
        <dbReference type="PROSITE-ProRule" id="PRU01002"/>
    </source>
</evidence>
<dbReference type="PANTHER" id="PTHR34122:SF1">
    <property type="entry name" value="EXPRESSED PROTEIN"/>
    <property type="match status" value="1"/>
</dbReference>
<reference evidence="5 6" key="1">
    <citation type="submission" date="2024-06" db="EMBL/GenBank/DDBJ databases">
        <title>A chromosome level genome sequence of Diviner's sage (Salvia divinorum).</title>
        <authorList>
            <person name="Ford S.A."/>
            <person name="Ro D.-K."/>
            <person name="Ness R.W."/>
            <person name="Phillips M.A."/>
        </authorList>
    </citation>
    <scope>NUCLEOTIDE SEQUENCE [LARGE SCALE GENOMIC DNA]</scope>
    <source>
        <strain evidence="5">SAF-2024a</strain>
        <tissue evidence="5">Leaf</tissue>
    </source>
</reference>
<feature type="region of interest" description="Disordered" evidence="3">
    <location>
        <begin position="1"/>
        <end position="20"/>
    </location>
</feature>
<protein>
    <recommendedName>
        <fullName evidence="4">WRC domain-containing protein</fullName>
    </recommendedName>
</protein>
<keyword evidence="1" id="KW-0539">Nucleus</keyword>
<comment type="caution">
    <text evidence="2">Lacks conserved residue(s) required for the propagation of feature annotation.</text>
</comment>
<evidence type="ECO:0000313" key="5">
    <source>
        <dbReference type="EMBL" id="KAL1550040.1"/>
    </source>
</evidence>
<proteinExistence type="predicted"/>
<comment type="caution">
    <text evidence="5">The sequence shown here is derived from an EMBL/GenBank/DDBJ whole genome shotgun (WGS) entry which is preliminary data.</text>
</comment>
<gene>
    <name evidence="5" type="ORF">AAHA92_18055</name>
</gene>
<feature type="domain" description="WRC" evidence="4">
    <location>
        <begin position="136"/>
        <end position="180"/>
    </location>
</feature>
<dbReference type="Pfam" id="PF08879">
    <property type="entry name" value="WRC"/>
    <property type="match status" value="1"/>
</dbReference>
<dbReference type="PANTHER" id="PTHR34122">
    <property type="entry name" value="EXPRESSED PROTEIN-RELATED"/>
    <property type="match status" value="1"/>
</dbReference>
<dbReference type="EMBL" id="JBEAFC010000007">
    <property type="protein sequence ID" value="KAL1550040.1"/>
    <property type="molecule type" value="Genomic_DNA"/>
</dbReference>
<organism evidence="5 6">
    <name type="scientific">Salvia divinorum</name>
    <name type="common">Maria pastora</name>
    <name type="synonym">Diviner's sage</name>
    <dbReference type="NCBI Taxonomy" id="28513"/>
    <lineage>
        <taxon>Eukaryota</taxon>
        <taxon>Viridiplantae</taxon>
        <taxon>Streptophyta</taxon>
        <taxon>Embryophyta</taxon>
        <taxon>Tracheophyta</taxon>
        <taxon>Spermatophyta</taxon>
        <taxon>Magnoliopsida</taxon>
        <taxon>eudicotyledons</taxon>
        <taxon>Gunneridae</taxon>
        <taxon>Pentapetalae</taxon>
        <taxon>asterids</taxon>
        <taxon>lamiids</taxon>
        <taxon>Lamiales</taxon>
        <taxon>Lamiaceae</taxon>
        <taxon>Nepetoideae</taxon>
        <taxon>Mentheae</taxon>
        <taxon>Salviinae</taxon>
        <taxon>Salvia</taxon>
        <taxon>Salvia subgen. Calosphace</taxon>
    </lineage>
</organism>
<name>A0ABD1H219_SALDI</name>
<evidence type="ECO:0000313" key="6">
    <source>
        <dbReference type="Proteomes" id="UP001567538"/>
    </source>
</evidence>